<dbReference type="EMBL" id="LJZR01000002">
    <property type="protein sequence ID" value="KPQ37375.1"/>
    <property type="molecule type" value="Genomic_DNA"/>
</dbReference>
<name>A0A0P8DKG1_9CYAN</name>
<feature type="transmembrane region" description="Helical" evidence="1">
    <location>
        <begin position="68"/>
        <end position="90"/>
    </location>
</feature>
<feature type="transmembrane region" description="Helical" evidence="1">
    <location>
        <begin position="39"/>
        <end position="56"/>
    </location>
</feature>
<keyword evidence="1" id="KW-0472">Membrane</keyword>
<dbReference type="Proteomes" id="UP000050465">
    <property type="component" value="Unassembled WGS sequence"/>
</dbReference>
<keyword evidence="1" id="KW-1133">Transmembrane helix</keyword>
<dbReference type="AlphaFoldDB" id="A0A0P8DKG1"/>
<organism evidence="2 3">
    <name type="scientific">Phormidesmis priestleyi Ana</name>
    <dbReference type="NCBI Taxonomy" id="1666911"/>
    <lineage>
        <taxon>Bacteria</taxon>
        <taxon>Bacillati</taxon>
        <taxon>Cyanobacteriota</taxon>
        <taxon>Cyanophyceae</taxon>
        <taxon>Leptolyngbyales</taxon>
        <taxon>Leptolyngbyaceae</taxon>
        <taxon>Phormidesmis</taxon>
    </lineage>
</organism>
<evidence type="ECO:0000313" key="3">
    <source>
        <dbReference type="Proteomes" id="UP000050465"/>
    </source>
</evidence>
<keyword evidence="1" id="KW-0812">Transmembrane</keyword>
<evidence type="ECO:0000313" key="2">
    <source>
        <dbReference type="EMBL" id="KPQ37375.1"/>
    </source>
</evidence>
<reference evidence="2 3" key="1">
    <citation type="submission" date="2015-09" db="EMBL/GenBank/DDBJ databases">
        <title>Identification and resolution of microdiversity through metagenomic sequencing of parallel consortia.</title>
        <authorList>
            <person name="Nelson W.C."/>
            <person name="Romine M.F."/>
            <person name="Lindemann S.R."/>
        </authorList>
    </citation>
    <scope>NUCLEOTIDE SEQUENCE [LARGE SCALE GENOMIC DNA]</scope>
    <source>
        <strain evidence="2">Ana</strain>
    </source>
</reference>
<feature type="transmembrane region" description="Helical" evidence="1">
    <location>
        <begin position="241"/>
        <end position="262"/>
    </location>
</feature>
<sequence length="334" mass="38536">MLLDFWSLFLVAVSGRWWIDRQMSFVSNAWQILKSLSQVRRYIFLCIMEYMANVVYNTFVMLHTPSHLAYSHFVIWLNLLVIISTVVISSPQGALEQQFDEGGFITYFSVIQLFVIAYLAYRVFKQRSKDYAVEYATASETARSRTRNMQSIPTKTNIKPNINPWKSQIAIWAIISFGFAFLALDDLWMIHERLDMAIHRVLQWEETGVSDRLDDLIVGLYGIVAIALLAIYRHELKRYKAVLPQVIAGFAILFVMVGIDVLANRDDIFLMLLSAEATEGIMSWIFVLEEGCKLLSEGFFMIAIYCCWQMAKRAHVERLYALQTSDRESAATVR</sequence>
<proteinExistence type="predicted"/>
<feature type="transmembrane region" description="Helical" evidence="1">
    <location>
        <begin position="102"/>
        <end position="121"/>
    </location>
</feature>
<feature type="transmembrane region" description="Helical" evidence="1">
    <location>
        <begin position="216"/>
        <end position="232"/>
    </location>
</feature>
<gene>
    <name evidence="2" type="ORF">HLUCCA11_02750</name>
</gene>
<evidence type="ECO:0000256" key="1">
    <source>
        <dbReference type="SAM" id="Phobius"/>
    </source>
</evidence>
<feature type="transmembrane region" description="Helical" evidence="1">
    <location>
        <begin position="169"/>
        <end position="190"/>
    </location>
</feature>
<accession>A0A0P8DKG1</accession>
<dbReference type="STRING" id="1666911.HLUCCA11_02750"/>
<comment type="caution">
    <text evidence="2">The sequence shown here is derived from an EMBL/GenBank/DDBJ whole genome shotgun (WGS) entry which is preliminary data.</text>
</comment>
<protein>
    <submittedName>
        <fullName evidence="2">Uncharacterized protein</fullName>
    </submittedName>
</protein>